<evidence type="ECO:0000259" key="3">
    <source>
        <dbReference type="PROSITE" id="PS50878"/>
    </source>
</evidence>
<gene>
    <name evidence="4" type="ORF">VHEMI10763</name>
</gene>
<dbReference type="PANTHER" id="PTHR33481">
    <property type="entry name" value="REVERSE TRANSCRIPTASE"/>
    <property type="match status" value="1"/>
</dbReference>
<dbReference type="OrthoDB" id="4842715at2759"/>
<evidence type="ECO:0000256" key="1">
    <source>
        <dbReference type="ARBA" id="ARBA00004173"/>
    </source>
</evidence>
<keyword evidence="5" id="KW-1185">Reference proteome</keyword>
<dbReference type="PANTHER" id="PTHR33481:SF1">
    <property type="entry name" value="ENDONUCLEASE_EXONUCLEASE_PHOSPHATASE DOMAIN-CONTAINING PROTEIN-RELATED"/>
    <property type="match status" value="1"/>
</dbReference>
<name>A0A0A1TJJ6_9HYPO</name>
<dbReference type="InterPro" id="IPR043502">
    <property type="entry name" value="DNA/RNA_pol_sf"/>
</dbReference>
<dbReference type="AlphaFoldDB" id="A0A0A1TJJ6"/>
<proteinExistence type="predicted"/>
<protein>
    <recommendedName>
        <fullName evidence="3">Reverse transcriptase domain-containing protein</fullName>
    </recommendedName>
</protein>
<reference evidence="4 5" key="1">
    <citation type="journal article" date="2015" name="Genome Announc.">
        <title>Draft Genome Sequence and Gene Annotation of the Entomopathogenic Fungus Verticillium hemipterigenum.</title>
        <authorList>
            <person name="Horn F."/>
            <person name="Habel A."/>
            <person name="Scharf D.H."/>
            <person name="Dworschak J."/>
            <person name="Brakhage A.A."/>
            <person name="Guthke R."/>
            <person name="Hertweck C."/>
            <person name="Linde J."/>
        </authorList>
    </citation>
    <scope>NUCLEOTIDE SEQUENCE [LARGE SCALE GENOMIC DNA]</scope>
</reference>
<dbReference type="InterPro" id="IPR000477">
    <property type="entry name" value="RT_dom"/>
</dbReference>
<dbReference type="SUPFAM" id="SSF56672">
    <property type="entry name" value="DNA/RNA polymerases"/>
    <property type="match status" value="1"/>
</dbReference>
<dbReference type="Pfam" id="PF00078">
    <property type="entry name" value="RVT_1"/>
    <property type="match status" value="1"/>
</dbReference>
<evidence type="ECO:0000313" key="4">
    <source>
        <dbReference type="EMBL" id="CEJ95274.1"/>
    </source>
</evidence>
<feature type="domain" description="Reverse transcriptase" evidence="3">
    <location>
        <begin position="1"/>
        <end position="255"/>
    </location>
</feature>
<evidence type="ECO:0000313" key="5">
    <source>
        <dbReference type="Proteomes" id="UP000039046"/>
    </source>
</evidence>
<evidence type="ECO:0000256" key="2">
    <source>
        <dbReference type="ARBA" id="ARBA00023128"/>
    </source>
</evidence>
<dbReference type="PROSITE" id="PS50878">
    <property type="entry name" value="RT_POL"/>
    <property type="match status" value="1"/>
</dbReference>
<dbReference type="CDD" id="cd01650">
    <property type="entry name" value="RT_nLTR_like"/>
    <property type="match status" value="1"/>
</dbReference>
<accession>A0A0A1TJJ6</accession>
<dbReference type="HOGENOM" id="CLU_000680_3_0_1"/>
<comment type="subcellular location">
    <subcellularLocation>
        <location evidence="1">Mitochondrion</location>
    </subcellularLocation>
</comment>
<dbReference type="EMBL" id="CDHN01000013">
    <property type="protein sequence ID" value="CEJ95274.1"/>
    <property type="molecule type" value="Genomic_DNA"/>
</dbReference>
<sequence length="267" mass="30109">MIPKPDKRNLSDPGAWRPISLLPCLSKGLERVLARRLAYQAIASGILPETLAGALPKRSAIDIVASLVFDLEDLAFRKKLVATLVTMDAKGAFDAVLRGRLIKRLREQGWPTYLIRWVDSFMTERMARVRFASTTTEAVELLCGLPQGSPISPILYLLYISSIYNLAGADARYGYADDTAMLFVGKTLKETSQRAAAAIEDMETWGRTSAITFDPRKTEIMHFSKRRRREEIPDIQHGERTIAVLNSIRWLGVYLDKTLFFKAHIQH</sequence>
<dbReference type="GO" id="GO:0005739">
    <property type="term" value="C:mitochondrion"/>
    <property type="evidence" value="ECO:0007669"/>
    <property type="project" value="UniProtKB-SubCell"/>
</dbReference>
<dbReference type="STRING" id="1531966.A0A0A1TJJ6"/>
<organism evidence="4 5">
    <name type="scientific">[Torrubiella] hemipterigena</name>
    <dbReference type="NCBI Taxonomy" id="1531966"/>
    <lineage>
        <taxon>Eukaryota</taxon>
        <taxon>Fungi</taxon>
        <taxon>Dikarya</taxon>
        <taxon>Ascomycota</taxon>
        <taxon>Pezizomycotina</taxon>
        <taxon>Sordariomycetes</taxon>
        <taxon>Hypocreomycetidae</taxon>
        <taxon>Hypocreales</taxon>
        <taxon>Clavicipitaceae</taxon>
        <taxon>Clavicipitaceae incertae sedis</taxon>
        <taxon>'Torrubiella' clade</taxon>
    </lineage>
</organism>
<keyword evidence="2" id="KW-0496">Mitochondrion</keyword>
<dbReference type="Proteomes" id="UP000039046">
    <property type="component" value="Unassembled WGS sequence"/>
</dbReference>